<comment type="caution">
    <text evidence="1">The sequence shown here is derived from an EMBL/GenBank/DDBJ whole genome shotgun (WGS) entry which is preliminary data.</text>
</comment>
<protein>
    <submittedName>
        <fullName evidence="1">4205_t:CDS:1</fullName>
    </submittedName>
</protein>
<sequence>IQNKKRALEIEDNKEKKVFKVKDNKENHDDVDSLNILKQTNLSDYITYILDFYSMQSEKNKENLSKFYFKCAVNVSILDSIIKKIADDLAESVKDIDSFI</sequence>
<organism evidence="1 2">
    <name type="scientific">Cetraspora pellucida</name>
    <dbReference type="NCBI Taxonomy" id="1433469"/>
    <lineage>
        <taxon>Eukaryota</taxon>
        <taxon>Fungi</taxon>
        <taxon>Fungi incertae sedis</taxon>
        <taxon>Mucoromycota</taxon>
        <taxon>Glomeromycotina</taxon>
        <taxon>Glomeromycetes</taxon>
        <taxon>Diversisporales</taxon>
        <taxon>Gigasporaceae</taxon>
        <taxon>Cetraspora</taxon>
    </lineage>
</organism>
<keyword evidence="2" id="KW-1185">Reference proteome</keyword>
<dbReference type="AlphaFoldDB" id="A0A9N9DMN8"/>
<feature type="non-terminal residue" evidence="1">
    <location>
        <position position="1"/>
    </location>
</feature>
<dbReference type="EMBL" id="CAJVQA010006785">
    <property type="protein sequence ID" value="CAG8646385.1"/>
    <property type="molecule type" value="Genomic_DNA"/>
</dbReference>
<dbReference type="Proteomes" id="UP000789759">
    <property type="component" value="Unassembled WGS sequence"/>
</dbReference>
<gene>
    <name evidence="1" type="ORF">CPELLU_LOCUS9111</name>
</gene>
<reference evidence="1" key="1">
    <citation type="submission" date="2021-06" db="EMBL/GenBank/DDBJ databases">
        <authorList>
            <person name="Kallberg Y."/>
            <person name="Tangrot J."/>
            <person name="Rosling A."/>
        </authorList>
    </citation>
    <scope>NUCLEOTIDE SEQUENCE</scope>
    <source>
        <strain evidence="1">FL966</strain>
    </source>
</reference>
<evidence type="ECO:0000313" key="1">
    <source>
        <dbReference type="EMBL" id="CAG8646385.1"/>
    </source>
</evidence>
<proteinExistence type="predicted"/>
<evidence type="ECO:0000313" key="2">
    <source>
        <dbReference type="Proteomes" id="UP000789759"/>
    </source>
</evidence>
<dbReference type="OrthoDB" id="2343095at2759"/>
<name>A0A9N9DMN8_9GLOM</name>
<accession>A0A9N9DMN8</accession>